<dbReference type="EMBL" id="QLTA01000129">
    <property type="protein sequence ID" value="RAR70084.1"/>
    <property type="molecule type" value="Genomic_DNA"/>
</dbReference>
<evidence type="ECO:0000313" key="3">
    <source>
        <dbReference type="Proteomes" id="UP000248856"/>
    </source>
</evidence>
<evidence type="ECO:0000256" key="1">
    <source>
        <dbReference type="SAM" id="MobiDB-lite"/>
    </source>
</evidence>
<evidence type="ECO:0000313" key="2">
    <source>
        <dbReference type="EMBL" id="RAR70084.1"/>
    </source>
</evidence>
<feature type="compositionally biased region" description="Basic and acidic residues" evidence="1">
    <location>
        <begin position="170"/>
        <end position="179"/>
    </location>
</feature>
<keyword evidence="3" id="KW-1185">Reference proteome</keyword>
<organism evidence="2 3">
    <name type="scientific">Paracidovorax anthurii</name>
    <dbReference type="NCBI Taxonomy" id="78229"/>
    <lineage>
        <taxon>Bacteria</taxon>
        <taxon>Pseudomonadati</taxon>
        <taxon>Pseudomonadota</taxon>
        <taxon>Betaproteobacteria</taxon>
        <taxon>Burkholderiales</taxon>
        <taxon>Comamonadaceae</taxon>
        <taxon>Paracidovorax</taxon>
    </lineage>
</organism>
<accession>A0A328YA74</accession>
<feature type="non-terminal residue" evidence="2">
    <location>
        <position position="179"/>
    </location>
</feature>
<dbReference type="Proteomes" id="UP000248856">
    <property type="component" value="Unassembled WGS sequence"/>
</dbReference>
<feature type="compositionally biased region" description="Basic residues" evidence="1">
    <location>
        <begin position="108"/>
        <end position="120"/>
    </location>
</feature>
<feature type="region of interest" description="Disordered" evidence="1">
    <location>
        <begin position="103"/>
        <end position="179"/>
    </location>
</feature>
<reference evidence="2 3" key="1">
    <citation type="submission" date="2018-06" db="EMBL/GenBank/DDBJ databases">
        <title>Genomic Encyclopedia of Archaeal and Bacterial Type Strains, Phase II (KMG-II): from individual species to whole genera.</title>
        <authorList>
            <person name="Goeker M."/>
        </authorList>
    </citation>
    <scope>NUCLEOTIDE SEQUENCE [LARGE SCALE GENOMIC DNA]</scope>
    <source>
        <strain evidence="2 3">CFPB 3232</strain>
    </source>
</reference>
<dbReference type="AlphaFoldDB" id="A0A328YA74"/>
<name>A0A328YA74_9BURK</name>
<sequence length="179" mass="20181">MQKLKAVDNHRVPRAGIAPQPLVPAEINLETFPWAPVRLAFLSGHPLALAQQAEPFRALVLLIAQAWRQQPAMTGWILCSDGRWHHPEPAAWAMQSWDAKKSDERFRAKQSARARSRRPGLNRDADEPDIADHGSAAAQPYKKEQDTYKSVFTISPDNPGVKRKPYPSDISREKFAEIE</sequence>
<gene>
    <name evidence="2" type="ORF">AX018_11291</name>
</gene>
<proteinExistence type="predicted"/>
<protein>
    <recommendedName>
        <fullName evidence="4">DUF1376 domain-containing protein</fullName>
    </recommendedName>
</protein>
<evidence type="ECO:0008006" key="4">
    <source>
        <dbReference type="Google" id="ProtNLM"/>
    </source>
</evidence>
<comment type="caution">
    <text evidence="2">The sequence shown here is derived from an EMBL/GenBank/DDBJ whole genome shotgun (WGS) entry which is preliminary data.</text>
</comment>